<feature type="region of interest" description="Disordered" evidence="1">
    <location>
        <begin position="837"/>
        <end position="913"/>
    </location>
</feature>
<keyword evidence="3" id="KW-1185">Reference proteome</keyword>
<name>A0A9W8NE70_9PEZI</name>
<dbReference type="Pfam" id="PF10336">
    <property type="entry name" value="DUF2420"/>
    <property type="match status" value="1"/>
</dbReference>
<feature type="compositionally biased region" description="Acidic residues" evidence="1">
    <location>
        <begin position="799"/>
        <end position="815"/>
    </location>
</feature>
<protein>
    <submittedName>
        <fullName evidence="2">Uncharacterized protein</fullName>
    </submittedName>
</protein>
<dbReference type="InterPro" id="IPR018822">
    <property type="entry name" value="UPF0646"/>
</dbReference>
<feature type="compositionally biased region" description="Polar residues" evidence="1">
    <location>
        <begin position="777"/>
        <end position="794"/>
    </location>
</feature>
<feature type="region of interest" description="Disordered" evidence="1">
    <location>
        <begin position="274"/>
        <end position="388"/>
    </location>
</feature>
<reference evidence="2" key="1">
    <citation type="submission" date="2022-07" db="EMBL/GenBank/DDBJ databases">
        <title>Genome Sequence of Xylaria arbuscula.</title>
        <authorList>
            <person name="Buettner E."/>
        </authorList>
    </citation>
    <scope>NUCLEOTIDE SEQUENCE</scope>
    <source>
        <strain evidence="2">VT107</strain>
    </source>
</reference>
<feature type="compositionally biased region" description="Acidic residues" evidence="1">
    <location>
        <begin position="851"/>
        <end position="864"/>
    </location>
</feature>
<evidence type="ECO:0000256" key="1">
    <source>
        <dbReference type="SAM" id="MobiDB-lite"/>
    </source>
</evidence>
<feature type="compositionally biased region" description="Polar residues" evidence="1">
    <location>
        <begin position="325"/>
        <end position="334"/>
    </location>
</feature>
<feature type="compositionally biased region" description="Basic and acidic residues" evidence="1">
    <location>
        <begin position="291"/>
        <end position="308"/>
    </location>
</feature>
<feature type="region of interest" description="Disordered" evidence="1">
    <location>
        <begin position="547"/>
        <end position="607"/>
    </location>
</feature>
<evidence type="ECO:0000313" key="2">
    <source>
        <dbReference type="EMBL" id="KAJ3570807.1"/>
    </source>
</evidence>
<accession>A0A9W8NE70</accession>
<proteinExistence type="predicted"/>
<gene>
    <name evidence="2" type="ORF">NPX13_g5604</name>
</gene>
<feature type="compositionally biased region" description="Polar residues" evidence="1">
    <location>
        <begin position="878"/>
        <end position="887"/>
    </location>
</feature>
<dbReference type="Proteomes" id="UP001148614">
    <property type="component" value="Unassembled WGS sequence"/>
</dbReference>
<feature type="compositionally biased region" description="Basic and acidic residues" evidence="1">
    <location>
        <begin position="891"/>
        <end position="907"/>
    </location>
</feature>
<comment type="caution">
    <text evidence="2">The sequence shown here is derived from an EMBL/GenBank/DDBJ whole genome shotgun (WGS) entry which is preliminary data.</text>
</comment>
<feature type="region of interest" description="Disordered" evidence="1">
    <location>
        <begin position="751"/>
        <end position="815"/>
    </location>
</feature>
<dbReference type="EMBL" id="JANPWZ010000898">
    <property type="protein sequence ID" value="KAJ3570807.1"/>
    <property type="molecule type" value="Genomic_DNA"/>
</dbReference>
<feature type="compositionally biased region" description="Acidic residues" evidence="1">
    <location>
        <begin position="315"/>
        <end position="324"/>
    </location>
</feature>
<organism evidence="2 3">
    <name type="scientific">Xylaria arbuscula</name>
    <dbReference type="NCBI Taxonomy" id="114810"/>
    <lineage>
        <taxon>Eukaryota</taxon>
        <taxon>Fungi</taxon>
        <taxon>Dikarya</taxon>
        <taxon>Ascomycota</taxon>
        <taxon>Pezizomycotina</taxon>
        <taxon>Sordariomycetes</taxon>
        <taxon>Xylariomycetidae</taxon>
        <taxon>Xylariales</taxon>
        <taxon>Xylariaceae</taxon>
        <taxon>Xylaria</taxon>
    </lineage>
</organism>
<dbReference type="AlphaFoldDB" id="A0A9W8NE70"/>
<evidence type="ECO:0000313" key="3">
    <source>
        <dbReference type="Proteomes" id="UP001148614"/>
    </source>
</evidence>
<sequence length="913" mass="100261">MMPDEEMEMAVDFGQAGFGEDIDIDLDFPAGQPDEDMDLGDFDGIHDIQNFNSDTRDELMAEGDDASYGMVDAIDLEHNASAAVANDIDIELEQTVDSIWQQEPQHVVDIQPDTEIDYIDEPTVEDMDAQGNNIETSEWISTAPATQNTGLMDHADGLSAEIPTGPQETEAVDNPVPFEGTSLPAETLHTIIETTHSPSLSGERGNGELSEAIAPEDRIAGVDTEDFNQSLTADHNGVITSLPSGDAEIKTVSTPELHEFEEHIDAGHLDQVSEVGPDHIQSPLAPNDFGQLDHSEGSETGDAKKEQPDSAQPEEAYEPADDGSEYQSGGASSHATTKDQTTADDTVPQTGSSAPDGLDSELVQVSSDQNVSGDENQESAIADVGGSVTKTDVRDDPFEIVDRYGVCISYGQTDYRLFASSDDDDPNQYFLTDKMVINLPLSRFLTSLREVISEEISPLDDLVMEIDGLGLEFSESTTPDFLDKFTFGDLMILYDKLAKNDNDESCPPIYGFLTVKPNCSRRMMALGESANSGRGLSEVGLYRDSPSLQDEQVDDVNSPDTNFSTGDYDYDDAESESIHRQEEFEENGESNRDENENSPVVDTEEQLEQISDDEDQLEHISTHEEEQTEQISGYDEYDKFDNENEEASVDASADVDHEQPVQIPDQGNFPIASLYCSRSSCKGINTCLCDNCYEVELHYLVTPTPAEVWPAPNKIMSSYHHNPRLVTWMTNHTMTEDDATSELLAVESQTVSEHAQQPDLDTIETKQQKSLAPKTPPMNTTADAPTSENTSVTATLDGDNYDEGHDEIDYNSDEGEGEIDAAIEEIEDGDNEVDKVNVQKQLATPELSAPIDDEITWESEDDEDKKETEGGSPKDMVQVSSLSTTRSPIKRSHEESGALDGTDDKNDYKRRRP</sequence>
<feature type="compositionally biased region" description="Polar residues" evidence="1">
    <location>
        <begin position="363"/>
        <end position="374"/>
    </location>
</feature>
<dbReference type="VEuPathDB" id="FungiDB:F4678DRAFT_472199"/>